<dbReference type="AlphaFoldDB" id="A0AAN6PQZ4"/>
<proteinExistence type="predicted"/>
<keyword evidence="2" id="KW-1185">Reference proteome</keyword>
<reference evidence="1" key="2">
    <citation type="submission" date="2023-05" db="EMBL/GenBank/DDBJ databases">
        <authorList>
            <consortium name="Lawrence Berkeley National Laboratory"/>
            <person name="Steindorff A."/>
            <person name="Hensen N."/>
            <person name="Bonometti L."/>
            <person name="Westerberg I."/>
            <person name="Brannstrom I.O."/>
            <person name="Guillou S."/>
            <person name="Cros-Aarteil S."/>
            <person name="Calhoun S."/>
            <person name="Haridas S."/>
            <person name="Kuo A."/>
            <person name="Mondo S."/>
            <person name="Pangilinan J."/>
            <person name="Riley R."/>
            <person name="Labutti K."/>
            <person name="Andreopoulos B."/>
            <person name="Lipzen A."/>
            <person name="Chen C."/>
            <person name="Yanf M."/>
            <person name="Daum C."/>
            <person name="Ng V."/>
            <person name="Clum A."/>
            <person name="Ohm R."/>
            <person name="Martin F."/>
            <person name="Silar P."/>
            <person name="Natvig D."/>
            <person name="Lalanne C."/>
            <person name="Gautier V."/>
            <person name="Ament-Velasquez S.L."/>
            <person name="Kruys A."/>
            <person name="Hutchinson M.I."/>
            <person name="Powell A.J."/>
            <person name="Barry K."/>
            <person name="Miller A.N."/>
            <person name="Grigoriev I.V."/>
            <person name="Debuchy R."/>
            <person name="Gladieux P."/>
            <person name="Thoren M.H."/>
            <person name="Johannesson H."/>
        </authorList>
    </citation>
    <scope>NUCLEOTIDE SEQUENCE</scope>
    <source>
        <strain evidence="1">CBS 757.83</strain>
    </source>
</reference>
<protein>
    <submittedName>
        <fullName evidence="1">Uncharacterized protein</fullName>
    </submittedName>
</protein>
<name>A0AAN6PQZ4_9PEZI</name>
<sequence>MDIPVSLIGNGPISLPLKHEAPIHIHITIPYSLLVKDFDPNTTPVPVLERPRCWLITRLFERRRETPSDAPDKACLIAWPVFHRVWPKLSTLLIGKEEPSLYSHVGCDAKT</sequence>
<dbReference type="Proteomes" id="UP001305647">
    <property type="component" value="Unassembled WGS sequence"/>
</dbReference>
<reference evidence="1" key="1">
    <citation type="journal article" date="2023" name="Mol. Phylogenet. Evol.">
        <title>Genome-scale phylogeny and comparative genomics of the fungal order Sordariales.</title>
        <authorList>
            <person name="Hensen N."/>
            <person name="Bonometti L."/>
            <person name="Westerberg I."/>
            <person name="Brannstrom I.O."/>
            <person name="Guillou S."/>
            <person name="Cros-Aarteil S."/>
            <person name="Calhoun S."/>
            <person name="Haridas S."/>
            <person name="Kuo A."/>
            <person name="Mondo S."/>
            <person name="Pangilinan J."/>
            <person name="Riley R."/>
            <person name="LaButti K."/>
            <person name="Andreopoulos B."/>
            <person name="Lipzen A."/>
            <person name="Chen C."/>
            <person name="Yan M."/>
            <person name="Daum C."/>
            <person name="Ng V."/>
            <person name="Clum A."/>
            <person name="Steindorff A."/>
            <person name="Ohm R.A."/>
            <person name="Martin F."/>
            <person name="Silar P."/>
            <person name="Natvig D.O."/>
            <person name="Lalanne C."/>
            <person name="Gautier V."/>
            <person name="Ament-Velasquez S.L."/>
            <person name="Kruys A."/>
            <person name="Hutchinson M.I."/>
            <person name="Powell A.J."/>
            <person name="Barry K."/>
            <person name="Miller A.N."/>
            <person name="Grigoriev I.V."/>
            <person name="Debuchy R."/>
            <person name="Gladieux P."/>
            <person name="Hiltunen Thoren M."/>
            <person name="Johannesson H."/>
        </authorList>
    </citation>
    <scope>NUCLEOTIDE SEQUENCE</scope>
    <source>
        <strain evidence="1">CBS 757.83</strain>
    </source>
</reference>
<dbReference type="EMBL" id="MU863721">
    <property type="protein sequence ID" value="KAK4096317.1"/>
    <property type="molecule type" value="Genomic_DNA"/>
</dbReference>
<organism evidence="1 2">
    <name type="scientific">Parathielavia hyrcaniae</name>
    <dbReference type="NCBI Taxonomy" id="113614"/>
    <lineage>
        <taxon>Eukaryota</taxon>
        <taxon>Fungi</taxon>
        <taxon>Dikarya</taxon>
        <taxon>Ascomycota</taxon>
        <taxon>Pezizomycotina</taxon>
        <taxon>Sordariomycetes</taxon>
        <taxon>Sordariomycetidae</taxon>
        <taxon>Sordariales</taxon>
        <taxon>Chaetomiaceae</taxon>
        <taxon>Parathielavia</taxon>
    </lineage>
</organism>
<comment type="caution">
    <text evidence="1">The sequence shown here is derived from an EMBL/GenBank/DDBJ whole genome shotgun (WGS) entry which is preliminary data.</text>
</comment>
<evidence type="ECO:0000313" key="2">
    <source>
        <dbReference type="Proteomes" id="UP001305647"/>
    </source>
</evidence>
<gene>
    <name evidence="1" type="ORF">N658DRAFT_364857</name>
</gene>
<accession>A0AAN6PQZ4</accession>
<evidence type="ECO:0000313" key="1">
    <source>
        <dbReference type="EMBL" id="KAK4096317.1"/>
    </source>
</evidence>